<accession>A0A1B7IPW4</accession>
<dbReference type="AlphaFoldDB" id="A0A1B7IPW4"/>
<dbReference type="GO" id="GO:0043709">
    <property type="term" value="P:cell adhesion involved in single-species biofilm formation"/>
    <property type="evidence" value="ECO:0007669"/>
    <property type="project" value="TreeGrafter"/>
</dbReference>
<gene>
    <name evidence="6" type="ORF">M975_1666</name>
</gene>
<evidence type="ECO:0000256" key="4">
    <source>
        <dbReference type="ARBA" id="ARBA00023263"/>
    </source>
</evidence>
<dbReference type="SUPFAM" id="SSF49401">
    <property type="entry name" value="Bacterial adhesins"/>
    <property type="match status" value="1"/>
</dbReference>
<evidence type="ECO:0000256" key="3">
    <source>
        <dbReference type="ARBA" id="ARBA00022729"/>
    </source>
</evidence>
<dbReference type="InterPro" id="IPR050263">
    <property type="entry name" value="Bact_Fimbrial_Adh_Pro"/>
</dbReference>
<proteinExistence type="inferred from homology"/>
<keyword evidence="3" id="KW-0732">Signal</keyword>
<dbReference type="Gene3D" id="2.60.40.1090">
    <property type="entry name" value="Fimbrial-type adhesion domain"/>
    <property type="match status" value="1"/>
</dbReference>
<keyword evidence="4" id="KW-0281">Fimbrium</keyword>
<dbReference type="EMBL" id="LXER01000017">
    <property type="protein sequence ID" value="OAT31776.1"/>
    <property type="molecule type" value="Genomic_DNA"/>
</dbReference>
<dbReference type="InterPro" id="IPR036937">
    <property type="entry name" value="Adhesion_dom_fimbrial_sf"/>
</dbReference>
<dbReference type="PATRIC" id="fig|1354251.4.peg.1722"/>
<comment type="caution">
    <text evidence="6">The sequence shown here is derived from an EMBL/GenBank/DDBJ whole genome shotgun (WGS) entry which is preliminary data.</text>
</comment>
<dbReference type="GO" id="GO:0009289">
    <property type="term" value="C:pilus"/>
    <property type="evidence" value="ECO:0007669"/>
    <property type="project" value="UniProtKB-SubCell"/>
</dbReference>
<dbReference type="InterPro" id="IPR008966">
    <property type="entry name" value="Adhesion_dom_sf"/>
</dbReference>
<dbReference type="InterPro" id="IPR000259">
    <property type="entry name" value="Adhesion_dom_fimbrial"/>
</dbReference>
<keyword evidence="7" id="KW-1185">Reference proteome</keyword>
<evidence type="ECO:0000313" key="6">
    <source>
        <dbReference type="EMBL" id="OAT31776.1"/>
    </source>
</evidence>
<evidence type="ECO:0000256" key="1">
    <source>
        <dbReference type="ARBA" id="ARBA00004561"/>
    </source>
</evidence>
<sequence length="329" mass="33887">MTANKNISVSSVSLPANIVVESRNYSPGEVVWSQGPITGSNSNLTITGCSNGYHVGFLYTGGGEKTASVDANGIVPTNIAGLGLRIYAQNQGGNYDGKHPIDNAFVSGDGSDKDHTLKNSAYFVELVATGGKITGGQLTFASPIAQVEFSEDGSESGRGDIASQLNLSSTNVAVKAMGCTADVSELNFDFGKVDINEFESKTTVGGAPDQTINLACEPGTNISFYIQGPLAQGNNPNHSILGIMQGGLTVASGVGIQIDLKAGSYDSAGKGIPLNSFLQLFTSTRDGDTITGGAAANEALTFSAKVAKVEDDVTVGKVNTFATMSLSYN</sequence>
<name>A0A1B7IPW4_9ENTR</name>
<reference evidence="6 7" key="1">
    <citation type="submission" date="2016-04" db="EMBL/GenBank/DDBJ databases">
        <title>ATOL: Assembling a taxonomically balanced genome-scale reconstruction of the evolutionary history of the Enterobacteriaceae.</title>
        <authorList>
            <person name="Plunkett G.III."/>
            <person name="Neeno-Eckwall E.C."/>
            <person name="Glasner J.D."/>
            <person name="Perna N.T."/>
        </authorList>
    </citation>
    <scope>NUCLEOTIDE SEQUENCE [LARGE SCALE GENOMIC DNA]</scope>
    <source>
        <strain evidence="6 7">ATCC 51605</strain>
    </source>
</reference>
<evidence type="ECO:0000256" key="2">
    <source>
        <dbReference type="ARBA" id="ARBA00006671"/>
    </source>
</evidence>
<evidence type="ECO:0000259" key="5">
    <source>
        <dbReference type="Pfam" id="PF00419"/>
    </source>
</evidence>
<comment type="similarity">
    <text evidence="2">Belongs to the fimbrial protein family.</text>
</comment>
<dbReference type="PANTHER" id="PTHR33420:SF12">
    <property type="entry name" value="FIMBRIN-LIKE PROTEIN FIMI-RELATED"/>
    <property type="match status" value="1"/>
</dbReference>
<dbReference type="Proteomes" id="UP000078410">
    <property type="component" value="Unassembled WGS sequence"/>
</dbReference>
<dbReference type="Pfam" id="PF00419">
    <property type="entry name" value="Fimbrial"/>
    <property type="match status" value="1"/>
</dbReference>
<organism evidence="6 7">
    <name type="scientific">Buttiauxella brennerae ATCC 51605</name>
    <dbReference type="NCBI Taxonomy" id="1354251"/>
    <lineage>
        <taxon>Bacteria</taxon>
        <taxon>Pseudomonadati</taxon>
        <taxon>Pseudomonadota</taxon>
        <taxon>Gammaproteobacteria</taxon>
        <taxon>Enterobacterales</taxon>
        <taxon>Enterobacteriaceae</taxon>
        <taxon>Buttiauxella</taxon>
    </lineage>
</organism>
<evidence type="ECO:0000313" key="7">
    <source>
        <dbReference type="Proteomes" id="UP000078410"/>
    </source>
</evidence>
<comment type="subcellular location">
    <subcellularLocation>
        <location evidence="1">Fimbrium</location>
    </subcellularLocation>
</comment>
<dbReference type="Gene3D" id="2.60.40.3310">
    <property type="match status" value="1"/>
</dbReference>
<protein>
    <recommendedName>
        <fullName evidence="5">Fimbrial-type adhesion domain-containing protein</fullName>
    </recommendedName>
</protein>
<feature type="domain" description="Fimbrial-type adhesion" evidence="5">
    <location>
        <begin position="174"/>
        <end position="328"/>
    </location>
</feature>
<dbReference type="PANTHER" id="PTHR33420">
    <property type="entry name" value="FIMBRIAL SUBUNIT ELFA-RELATED"/>
    <property type="match status" value="1"/>
</dbReference>